<dbReference type="InterPro" id="IPR011706">
    <property type="entry name" value="Cu-oxidase_C"/>
</dbReference>
<evidence type="ECO:0000259" key="4">
    <source>
        <dbReference type="Pfam" id="PF00394"/>
    </source>
</evidence>
<evidence type="ECO:0000259" key="6">
    <source>
        <dbReference type="Pfam" id="PF07732"/>
    </source>
</evidence>
<dbReference type="InterPro" id="IPR001117">
    <property type="entry name" value="Cu-oxidase_2nd"/>
</dbReference>
<keyword evidence="3" id="KW-0560">Oxidoreductase</keyword>
<dbReference type="GO" id="GO:0016491">
    <property type="term" value="F:oxidoreductase activity"/>
    <property type="evidence" value="ECO:0007669"/>
    <property type="project" value="UniProtKB-KW"/>
</dbReference>
<organism evidence="7 8">
    <name type="scientific">Ramlibacter lithotrophicus</name>
    <dbReference type="NCBI Taxonomy" id="2606681"/>
    <lineage>
        <taxon>Bacteria</taxon>
        <taxon>Pseudomonadati</taxon>
        <taxon>Pseudomonadota</taxon>
        <taxon>Betaproteobacteria</taxon>
        <taxon>Burkholderiales</taxon>
        <taxon>Comamonadaceae</taxon>
        <taxon>Ramlibacter</taxon>
    </lineage>
</organism>
<dbReference type="InterPro" id="IPR045087">
    <property type="entry name" value="Cu-oxidase_fam"/>
</dbReference>
<dbReference type="AlphaFoldDB" id="A0A7X6I853"/>
<dbReference type="PROSITE" id="PS00079">
    <property type="entry name" value="MULTICOPPER_OXIDASE1"/>
    <property type="match status" value="1"/>
</dbReference>
<dbReference type="InterPro" id="IPR008972">
    <property type="entry name" value="Cupredoxin"/>
</dbReference>
<dbReference type="GO" id="GO:0005507">
    <property type="term" value="F:copper ion binding"/>
    <property type="evidence" value="ECO:0007669"/>
    <property type="project" value="InterPro"/>
</dbReference>
<dbReference type="SUPFAM" id="SSF49503">
    <property type="entry name" value="Cupredoxins"/>
    <property type="match status" value="3"/>
</dbReference>
<reference evidence="7 8" key="1">
    <citation type="journal article" date="2020" name="Nature">
        <title>Bacterial chemolithoautotrophy via manganese oxidation.</title>
        <authorList>
            <person name="Yu H."/>
            <person name="Leadbetter J.R."/>
        </authorList>
    </citation>
    <scope>NUCLEOTIDE SEQUENCE [LARGE SCALE GENOMIC DNA]</scope>
    <source>
        <strain evidence="7 8">RBP-1</strain>
    </source>
</reference>
<feature type="domain" description="Plastocyanin-like" evidence="4">
    <location>
        <begin position="170"/>
        <end position="286"/>
    </location>
</feature>
<dbReference type="InterPro" id="IPR002355">
    <property type="entry name" value="Cu_oxidase_Cu_BS"/>
</dbReference>
<dbReference type="EMBL" id="VTOX01000009">
    <property type="protein sequence ID" value="NKE68216.1"/>
    <property type="molecule type" value="Genomic_DNA"/>
</dbReference>
<dbReference type="GO" id="GO:0042597">
    <property type="term" value="C:periplasmic space"/>
    <property type="evidence" value="ECO:0007669"/>
    <property type="project" value="UniProtKB-SubCell"/>
</dbReference>
<dbReference type="CDD" id="cd13861">
    <property type="entry name" value="CuRO_1_CumA_like"/>
    <property type="match status" value="1"/>
</dbReference>
<protein>
    <submittedName>
        <fullName evidence="7">Multicopper oxidase family protein</fullName>
    </submittedName>
</protein>
<sequence length="475" mass="52367">MRHPPDLDRRSFLLAGAPALALLQAGCAAPRPGAAIREINLVAAPAQVHVRGAGQPAVNAWAYAGRVPGPQIRARQGERLRLVLENRLPQETTVHWHGVRVPNAMDGVPHLTQAPVPPGGRFVYEFDLPDAGTYWYHSHLHSAEQLERGLYGTLVVEEAQPVPVDRELTWVLDDWQLLRDGRLNESFGNAHDMAHAGRIGNVVNVNGVVAPQIALRAGERVRLRLLNAANARIFALQFDGHRPLVIALDGQPVAAHEPARGRVVLAPGMRCDLLLDASGRPGERYAVGDLFSPRAAYDLLHLAYEPEPLRARPQSGPLILPPNPLPEPDLAAAQVHEVRFEGGMMGTLHRALLDGRPTDMMSLLRAGKAWAVNGVVADGHRMEPMLTLPRGSSHVLRMRNDTRWFHPIHLHGHTFRVVGRNGQPTRHREWQDTVLMAPQELVEIAFVADNPGDWMFHCHVLEHQEGGMMGVLRVA</sequence>
<dbReference type="CDD" id="cd13906">
    <property type="entry name" value="CuRO_3_CumA_like"/>
    <property type="match status" value="1"/>
</dbReference>
<name>A0A7X6I853_9BURK</name>
<comment type="caution">
    <text evidence="7">The sequence shown here is derived from an EMBL/GenBank/DDBJ whole genome shotgun (WGS) entry which is preliminary data.</text>
</comment>
<dbReference type="InterPro" id="IPR006311">
    <property type="entry name" value="TAT_signal"/>
</dbReference>
<dbReference type="PANTHER" id="PTHR11709:SF2">
    <property type="entry name" value="MULTICOPPER OXIDASE LPR1"/>
    <property type="match status" value="1"/>
</dbReference>
<evidence type="ECO:0000256" key="3">
    <source>
        <dbReference type="ARBA" id="ARBA00023002"/>
    </source>
</evidence>
<evidence type="ECO:0000313" key="7">
    <source>
        <dbReference type="EMBL" id="NKE68216.1"/>
    </source>
</evidence>
<dbReference type="CDD" id="cd13885">
    <property type="entry name" value="CuRO_2_CumA_like"/>
    <property type="match status" value="1"/>
</dbReference>
<dbReference type="Pfam" id="PF07731">
    <property type="entry name" value="Cu-oxidase_2"/>
    <property type="match status" value="1"/>
</dbReference>
<dbReference type="Pfam" id="PF00394">
    <property type="entry name" value="Cu-oxidase"/>
    <property type="match status" value="1"/>
</dbReference>
<dbReference type="Pfam" id="PF07732">
    <property type="entry name" value="Cu-oxidase_3"/>
    <property type="match status" value="1"/>
</dbReference>
<feature type="domain" description="Plastocyanin-like" evidence="6">
    <location>
        <begin position="49"/>
        <end position="159"/>
    </location>
</feature>
<dbReference type="Proteomes" id="UP000521868">
    <property type="component" value="Unassembled WGS sequence"/>
</dbReference>
<accession>A0A7X6I853</accession>
<dbReference type="RefSeq" id="WP_168109340.1">
    <property type="nucleotide sequence ID" value="NZ_VTOX01000009.1"/>
</dbReference>
<evidence type="ECO:0000259" key="5">
    <source>
        <dbReference type="Pfam" id="PF07731"/>
    </source>
</evidence>
<dbReference type="InterPro" id="IPR033138">
    <property type="entry name" value="Cu_oxidase_CS"/>
</dbReference>
<keyword evidence="2" id="KW-0479">Metal-binding</keyword>
<dbReference type="InterPro" id="IPR011707">
    <property type="entry name" value="Cu-oxidase-like_N"/>
</dbReference>
<comment type="subcellular location">
    <subcellularLocation>
        <location evidence="1">Periplasm</location>
    </subcellularLocation>
</comment>
<keyword evidence="8" id="KW-1185">Reference proteome</keyword>
<dbReference type="PANTHER" id="PTHR11709">
    <property type="entry name" value="MULTI-COPPER OXIDASE"/>
    <property type="match status" value="1"/>
</dbReference>
<evidence type="ECO:0000256" key="1">
    <source>
        <dbReference type="ARBA" id="ARBA00004418"/>
    </source>
</evidence>
<dbReference type="PROSITE" id="PS00080">
    <property type="entry name" value="MULTICOPPER_OXIDASE2"/>
    <property type="match status" value="1"/>
</dbReference>
<evidence type="ECO:0000313" key="8">
    <source>
        <dbReference type="Proteomes" id="UP000521868"/>
    </source>
</evidence>
<feature type="domain" description="Plastocyanin-like" evidence="5">
    <location>
        <begin position="373"/>
        <end position="474"/>
    </location>
</feature>
<proteinExistence type="predicted"/>
<dbReference type="PROSITE" id="PS51318">
    <property type="entry name" value="TAT"/>
    <property type="match status" value="1"/>
</dbReference>
<dbReference type="Gene3D" id="2.60.40.420">
    <property type="entry name" value="Cupredoxins - blue copper proteins"/>
    <property type="match status" value="3"/>
</dbReference>
<gene>
    <name evidence="7" type="ORF">RAMLITH_20575</name>
</gene>
<evidence type="ECO:0000256" key="2">
    <source>
        <dbReference type="ARBA" id="ARBA00022723"/>
    </source>
</evidence>